<organism evidence="4 5">
    <name type="scientific">Orchesella dallaii</name>
    <dbReference type="NCBI Taxonomy" id="48710"/>
    <lineage>
        <taxon>Eukaryota</taxon>
        <taxon>Metazoa</taxon>
        <taxon>Ecdysozoa</taxon>
        <taxon>Arthropoda</taxon>
        <taxon>Hexapoda</taxon>
        <taxon>Collembola</taxon>
        <taxon>Entomobryomorpha</taxon>
        <taxon>Entomobryoidea</taxon>
        <taxon>Orchesellidae</taxon>
        <taxon>Orchesellinae</taxon>
        <taxon>Orchesella</taxon>
    </lineage>
</organism>
<dbReference type="Proteomes" id="UP001642540">
    <property type="component" value="Unassembled WGS sequence"/>
</dbReference>
<evidence type="ECO:0008006" key="6">
    <source>
        <dbReference type="Google" id="ProtNLM"/>
    </source>
</evidence>
<dbReference type="EMBL" id="CAXLJM020000061">
    <property type="protein sequence ID" value="CAL8119685.1"/>
    <property type="molecule type" value="Genomic_DNA"/>
</dbReference>
<keyword evidence="5" id="KW-1185">Reference proteome</keyword>
<evidence type="ECO:0000313" key="4">
    <source>
        <dbReference type="EMBL" id="CAL8119685.1"/>
    </source>
</evidence>
<accession>A0ABP1R552</accession>
<dbReference type="PANTHER" id="PTHR11875">
    <property type="entry name" value="TESTIS-SPECIFIC Y-ENCODED PROTEIN"/>
    <property type="match status" value="1"/>
</dbReference>
<sequence>MNTSGSSSRRSRRVVEDPNGGAGSDDDDQQDSQAYLKALSDIKECQKGLEDLGDMAFNEIIQVENTYNKLRKPYYDKRAVVIEKIPKFWLNAIVAHPQTSGLIDEMEKDCLHFLKKLEVEHFENTEEGFRIKFIFDENPFFENAELIKEYHLGPTGELIHELDIISKSTSTAIKWKENMDLSQKQQQILEARRKRGQIEMTFFSWFSDNVDPDADGVADVIKDDLWTNPLFDYRTFGIGDYGALKEEEAKMMDEEDDDGAGERVNDDGTGDEEDDDGTRDEECNYGTGDEEDDHGSGDKVEDEVVGNFYDNSYGDEEEDDEEA</sequence>
<dbReference type="InterPro" id="IPR002164">
    <property type="entry name" value="NAP_family"/>
</dbReference>
<comment type="caution">
    <text evidence="4">The sequence shown here is derived from an EMBL/GenBank/DDBJ whole genome shotgun (WGS) entry which is preliminary data.</text>
</comment>
<dbReference type="SUPFAM" id="SSF143113">
    <property type="entry name" value="NAP-like"/>
    <property type="match status" value="1"/>
</dbReference>
<protein>
    <recommendedName>
        <fullName evidence="6">Protein SET</fullName>
    </recommendedName>
</protein>
<evidence type="ECO:0000256" key="3">
    <source>
        <dbReference type="SAM" id="MobiDB-lite"/>
    </source>
</evidence>
<gene>
    <name evidence="4" type="ORF">ODALV1_LOCUS18670</name>
</gene>
<dbReference type="Pfam" id="PF00956">
    <property type="entry name" value="NAP"/>
    <property type="match status" value="1"/>
</dbReference>
<evidence type="ECO:0000313" key="5">
    <source>
        <dbReference type="Proteomes" id="UP001642540"/>
    </source>
</evidence>
<proteinExistence type="inferred from homology"/>
<feature type="compositionally biased region" description="Acidic residues" evidence="3">
    <location>
        <begin position="313"/>
        <end position="323"/>
    </location>
</feature>
<feature type="region of interest" description="Disordered" evidence="3">
    <location>
        <begin position="251"/>
        <end position="323"/>
    </location>
</feature>
<reference evidence="4 5" key="1">
    <citation type="submission" date="2024-08" db="EMBL/GenBank/DDBJ databases">
        <authorList>
            <person name="Cucini C."/>
            <person name="Frati F."/>
        </authorList>
    </citation>
    <scope>NUCLEOTIDE SEQUENCE [LARGE SCALE GENOMIC DNA]</scope>
</reference>
<name>A0ABP1R552_9HEXA</name>
<evidence type="ECO:0000256" key="1">
    <source>
        <dbReference type="ARBA" id="ARBA00009947"/>
    </source>
</evidence>
<evidence type="ECO:0000256" key="2">
    <source>
        <dbReference type="RuleBase" id="RU003876"/>
    </source>
</evidence>
<comment type="similarity">
    <text evidence="1 2">Belongs to the nucleosome assembly protein (NAP) family.</text>
</comment>
<feature type="compositionally biased region" description="Acidic residues" evidence="3">
    <location>
        <begin position="268"/>
        <end position="279"/>
    </location>
</feature>
<feature type="region of interest" description="Disordered" evidence="3">
    <location>
        <begin position="1"/>
        <end position="31"/>
    </location>
</feature>
<dbReference type="InterPro" id="IPR037231">
    <property type="entry name" value="NAP-like_sf"/>
</dbReference>
<dbReference type="Gene3D" id="1.20.5.1500">
    <property type="match status" value="1"/>
</dbReference>
<dbReference type="Gene3D" id="3.30.1120.90">
    <property type="entry name" value="Nucleosome assembly protein"/>
    <property type="match status" value="1"/>
</dbReference>